<evidence type="ECO:0000313" key="5">
    <source>
        <dbReference type="EMBL" id="JAQ00472.1"/>
    </source>
</evidence>
<reference evidence="4" key="1">
    <citation type="journal article" date="2014" name="PLoS ONE">
        <title>Transcriptome-Based Identification of ABC Transporters in the Western Tarnished Plant Bug Lygus hesperus.</title>
        <authorList>
            <person name="Hull J.J."/>
            <person name="Chaney K."/>
            <person name="Geib S.M."/>
            <person name="Fabrick J.A."/>
            <person name="Brent C.S."/>
            <person name="Walsh D."/>
            <person name="Lavine L.C."/>
        </authorList>
    </citation>
    <scope>NUCLEOTIDE SEQUENCE</scope>
</reference>
<dbReference type="CDD" id="cd06257">
    <property type="entry name" value="DnaJ"/>
    <property type="match status" value="1"/>
</dbReference>
<name>A0A0A9X2G2_LYGHE</name>
<dbReference type="Gene3D" id="1.20.1280.20">
    <property type="entry name" value="HscB, C-terminal domain"/>
    <property type="match status" value="1"/>
</dbReference>
<organism evidence="4">
    <name type="scientific">Lygus hesperus</name>
    <name type="common">Western plant bug</name>
    <dbReference type="NCBI Taxonomy" id="30085"/>
    <lineage>
        <taxon>Eukaryota</taxon>
        <taxon>Metazoa</taxon>
        <taxon>Ecdysozoa</taxon>
        <taxon>Arthropoda</taxon>
        <taxon>Hexapoda</taxon>
        <taxon>Insecta</taxon>
        <taxon>Pterygota</taxon>
        <taxon>Neoptera</taxon>
        <taxon>Paraneoptera</taxon>
        <taxon>Hemiptera</taxon>
        <taxon>Heteroptera</taxon>
        <taxon>Panheteroptera</taxon>
        <taxon>Cimicomorpha</taxon>
        <taxon>Miridae</taxon>
        <taxon>Mirini</taxon>
        <taxon>Lygus</taxon>
    </lineage>
</organism>
<dbReference type="Gene3D" id="1.10.287.110">
    <property type="entry name" value="DnaJ domain"/>
    <property type="match status" value="1"/>
</dbReference>
<accession>A0A0A9X2G2</accession>
<reference evidence="4" key="2">
    <citation type="submission" date="2014-07" db="EMBL/GenBank/DDBJ databases">
        <authorList>
            <person name="Hull J."/>
        </authorList>
    </citation>
    <scope>NUCLEOTIDE SEQUENCE</scope>
</reference>
<evidence type="ECO:0000256" key="1">
    <source>
        <dbReference type="ARBA" id="ARBA00010476"/>
    </source>
</evidence>
<dbReference type="Pfam" id="PF07743">
    <property type="entry name" value="HSCB_C"/>
    <property type="match status" value="1"/>
</dbReference>
<dbReference type="PROSITE" id="PS50076">
    <property type="entry name" value="DNAJ_2"/>
    <property type="match status" value="1"/>
</dbReference>
<dbReference type="SUPFAM" id="SSF47144">
    <property type="entry name" value="HSC20 (HSCB), C-terminal oligomerisation domain"/>
    <property type="match status" value="1"/>
</dbReference>
<proteinExistence type="inferred from homology"/>
<dbReference type="PANTHER" id="PTHR14021">
    <property type="entry name" value="IRON-SULFUR CLUSTER CO-CHAPERONE PROTEIN HSCB"/>
    <property type="match status" value="1"/>
</dbReference>
<comment type="similarity">
    <text evidence="1">Belongs to the HscB family.</text>
</comment>
<dbReference type="PANTHER" id="PTHR14021:SF15">
    <property type="entry name" value="IRON-SULFUR CLUSTER CO-CHAPERONE PROTEIN HSCB"/>
    <property type="match status" value="1"/>
</dbReference>
<dbReference type="SUPFAM" id="SSF46565">
    <property type="entry name" value="Chaperone J-domain"/>
    <property type="match status" value="1"/>
</dbReference>
<sequence>MMITRRFGKTFCSTRVFKISTGLLDYHGHWQPSEIGYDLRYCSTHNAPRWYRSNSFGISIRPYSQDSGSCNCGLTGPGFKCPKCGALLLPPPGTTFFDILEQETKYDLTDSDLKKIYRKLQTEFHPDKFSQKDNLEREKSEEISSMINKAYSTLLNPYERGMYLLELNRFPVNEGDIQLGSAFLAQIMEQNEELESISTREELEKFENSNELEIQKLSANVSEAFHAKNFDSAKSNLSKMKYFISIRNRLKDMERNMV</sequence>
<dbReference type="EMBL" id="GDHC01018157">
    <property type="protein sequence ID" value="JAQ00472.1"/>
    <property type="molecule type" value="Transcribed_RNA"/>
</dbReference>
<keyword evidence="2" id="KW-0143">Chaperone</keyword>
<dbReference type="GO" id="GO:0005739">
    <property type="term" value="C:mitochondrion"/>
    <property type="evidence" value="ECO:0007669"/>
    <property type="project" value="TreeGrafter"/>
</dbReference>
<dbReference type="GO" id="GO:0044571">
    <property type="term" value="P:[2Fe-2S] cluster assembly"/>
    <property type="evidence" value="ECO:0007669"/>
    <property type="project" value="InterPro"/>
</dbReference>
<gene>
    <name evidence="4" type="primary">HSCB</name>
    <name evidence="4" type="ORF">CM83_71948</name>
    <name evidence="5" type="ORF">g.71096</name>
</gene>
<evidence type="ECO:0000259" key="3">
    <source>
        <dbReference type="PROSITE" id="PS50076"/>
    </source>
</evidence>
<reference evidence="5" key="3">
    <citation type="journal article" date="2016" name="Gigascience">
        <title>De novo construction of an expanded transcriptome assembly for the western tarnished plant bug, Lygus hesperus.</title>
        <authorList>
            <person name="Tassone E.E."/>
            <person name="Geib S.M."/>
            <person name="Hall B."/>
            <person name="Fabrick J.A."/>
            <person name="Brent C.S."/>
            <person name="Hull J.J."/>
        </authorList>
    </citation>
    <scope>NUCLEOTIDE SEQUENCE</scope>
</reference>
<dbReference type="GO" id="GO:0051087">
    <property type="term" value="F:protein-folding chaperone binding"/>
    <property type="evidence" value="ECO:0007669"/>
    <property type="project" value="InterPro"/>
</dbReference>
<dbReference type="AlphaFoldDB" id="A0A0A9X2G2"/>
<dbReference type="InterPro" id="IPR009073">
    <property type="entry name" value="HscB_oligo_C"/>
</dbReference>
<dbReference type="InterPro" id="IPR036386">
    <property type="entry name" value="HscB_C_sf"/>
</dbReference>
<evidence type="ECO:0000256" key="2">
    <source>
        <dbReference type="ARBA" id="ARBA00023186"/>
    </source>
</evidence>
<dbReference type="GO" id="GO:0051259">
    <property type="term" value="P:protein complex oligomerization"/>
    <property type="evidence" value="ECO:0007669"/>
    <property type="project" value="InterPro"/>
</dbReference>
<dbReference type="GO" id="GO:0001671">
    <property type="term" value="F:ATPase activator activity"/>
    <property type="evidence" value="ECO:0007669"/>
    <property type="project" value="InterPro"/>
</dbReference>
<protein>
    <submittedName>
        <fullName evidence="4">Iron-sulfur cluster co-chaperone protein HscB, mitochondrial</fullName>
    </submittedName>
</protein>
<dbReference type="NCBIfam" id="TIGR00714">
    <property type="entry name" value="hscB"/>
    <property type="match status" value="1"/>
</dbReference>
<dbReference type="InterPro" id="IPR004640">
    <property type="entry name" value="HscB"/>
</dbReference>
<dbReference type="InterPro" id="IPR001623">
    <property type="entry name" value="DnaJ_domain"/>
</dbReference>
<feature type="domain" description="J" evidence="3">
    <location>
        <begin position="95"/>
        <end position="167"/>
    </location>
</feature>
<dbReference type="SMART" id="SM00271">
    <property type="entry name" value="DnaJ"/>
    <property type="match status" value="1"/>
</dbReference>
<dbReference type="Pfam" id="PF00226">
    <property type="entry name" value="DnaJ"/>
    <property type="match status" value="1"/>
</dbReference>
<evidence type="ECO:0000313" key="4">
    <source>
        <dbReference type="EMBL" id="JAG14917.1"/>
    </source>
</evidence>
<dbReference type="EMBL" id="GBHO01028687">
    <property type="protein sequence ID" value="JAG14917.1"/>
    <property type="molecule type" value="Transcribed_RNA"/>
</dbReference>
<dbReference type="InterPro" id="IPR036869">
    <property type="entry name" value="J_dom_sf"/>
</dbReference>